<dbReference type="HOGENOM" id="CLU_2625559_0_0_1"/>
<reference evidence="2" key="1">
    <citation type="submission" date="2015-04" db="UniProtKB">
        <authorList>
            <consortium name="EnsemblPlants"/>
        </authorList>
    </citation>
    <scope>IDENTIFICATION</scope>
</reference>
<dbReference type="Proteomes" id="UP000026962">
    <property type="component" value="Chromosome 9"/>
</dbReference>
<name>A0A0E0M477_ORYPU</name>
<evidence type="ECO:0000313" key="3">
    <source>
        <dbReference type="Proteomes" id="UP000026962"/>
    </source>
</evidence>
<protein>
    <submittedName>
        <fullName evidence="2">Uncharacterized protein</fullName>
    </submittedName>
</protein>
<proteinExistence type="predicted"/>
<evidence type="ECO:0000256" key="1">
    <source>
        <dbReference type="SAM" id="Phobius"/>
    </source>
</evidence>
<keyword evidence="1" id="KW-0472">Membrane</keyword>
<dbReference type="Gramene" id="OPUNC09G17150.1">
    <property type="protein sequence ID" value="OPUNC09G17150.1"/>
    <property type="gene ID" value="OPUNC09G17150"/>
</dbReference>
<keyword evidence="3" id="KW-1185">Reference proteome</keyword>
<sequence length="93" mass="10724">MAMEKQAGTGKIWTAVEDSGEYRSAMRDIRFMLSFTAVFTLASFLIPDISKQIQIVCWQTAMVGVYAAGMIVWRHPVVWSPMIPRRRRSDRRN</sequence>
<organism evidence="2">
    <name type="scientific">Oryza punctata</name>
    <name type="common">Red rice</name>
    <dbReference type="NCBI Taxonomy" id="4537"/>
    <lineage>
        <taxon>Eukaryota</taxon>
        <taxon>Viridiplantae</taxon>
        <taxon>Streptophyta</taxon>
        <taxon>Embryophyta</taxon>
        <taxon>Tracheophyta</taxon>
        <taxon>Spermatophyta</taxon>
        <taxon>Magnoliopsida</taxon>
        <taxon>Liliopsida</taxon>
        <taxon>Poales</taxon>
        <taxon>Poaceae</taxon>
        <taxon>BOP clade</taxon>
        <taxon>Oryzoideae</taxon>
        <taxon>Oryzeae</taxon>
        <taxon>Oryzinae</taxon>
        <taxon>Oryza</taxon>
    </lineage>
</organism>
<dbReference type="EnsemblPlants" id="OPUNC09G17150.1">
    <property type="protein sequence ID" value="OPUNC09G17150.1"/>
    <property type="gene ID" value="OPUNC09G17150"/>
</dbReference>
<keyword evidence="1" id="KW-0812">Transmembrane</keyword>
<evidence type="ECO:0000313" key="2">
    <source>
        <dbReference type="EnsemblPlants" id="OPUNC09G17150.1"/>
    </source>
</evidence>
<feature type="transmembrane region" description="Helical" evidence="1">
    <location>
        <begin position="29"/>
        <end position="47"/>
    </location>
</feature>
<dbReference type="AlphaFoldDB" id="A0A0E0M477"/>
<reference evidence="2" key="2">
    <citation type="submission" date="2018-05" db="EMBL/GenBank/DDBJ databases">
        <title>OpunRS2 (Oryza punctata Reference Sequence Version 2).</title>
        <authorList>
            <person name="Zhang J."/>
            <person name="Kudrna D."/>
            <person name="Lee S."/>
            <person name="Talag J."/>
            <person name="Welchert J."/>
            <person name="Wing R.A."/>
        </authorList>
    </citation>
    <scope>NUCLEOTIDE SEQUENCE [LARGE SCALE GENOMIC DNA]</scope>
</reference>
<feature type="transmembrane region" description="Helical" evidence="1">
    <location>
        <begin position="53"/>
        <end position="73"/>
    </location>
</feature>
<dbReference type="OMA" id="PEISKVW"/>
<keyword evidence="1" id="KW-1133">Transmembrane helix</keyword>
<accession>A0A0E0M477</accession>